<evidence type="ECO:0000256" key="5">
    <source>
        <dbReference type="ARBA" id="ARBA00023125"/>
    </source>
</evidence>
<dbReference type="PANTHER" id="PTHR35786:SF1">
    <property type="entry name" value="REDOX-SENSING TRANSCRIPTIONAL REPRESSOR REX 1"/>
    <property type="match status" value="1"/>
</dbReference>
<dbReference type="InterPro" id="IPR022876">
    <property type="entry name" value="Tscrpt_rep_Rex"/>
</dbReference>
<evidence type="ECO:0000256" key="6">
    <source>
        <dbReference type="ARBA" id="ARBA00023163"/>
    </source>
</evidence>
<dbReference type="InterPro" id="IPR036388">
    <property type="entry name" value="WH-like_DNA-bd_sf"/>
</dbReference>
<evidence type="ECO:0000256" key="1">
    <source>
        <dbReference type="ARBA" id="ARBA00022490"/>
    </source>
</evidence>
<keyword evidence="2 7" id="KW-0678">Repressor</keyword>
<dbReference type="GO" id="GO:0003677">
    <property type="term" value="F:DNA binding"/>
    <property type="evidence" value="ECO:0007669"/>
    <property type="project" value="UniProtKB-UniRule"/>
</dbReference>
<dbReference type="HAMAP" id="MF_01131">
    <property type="entry name" value="Rex"/>
    <property type="match status" value="1"/>
</dbReference>
<feature type="DNA-binding region" description="H-T-H motif" evidence="7">
    <location>
        <begin position="20"/>
        <end position="59"/>
    </location>
</feature>
<keyword evidence="3 7" id="KW-0805">Transcription regulation</keyword>
<dbReference type="PANTHER" id="PTHR35786">
    <property type="entry name" value="REDOX-SENSING TRANSCRIPTIONAL REPRESSOR REX"/>
    <property type="match status" value="1"/>
</dbReference>
<dbReference type="GO" id="GO:0003700">
    <property type="term" value="F:DNA-binding transcription factor activity"/>
    <property type="evidence" value="ECO:0007669"/>
    <property type="project" value="UniProtKB-UniRule"/>
</dbReference>
<dbReference type="SUPFAM" id="SSF46785">
    <property type="entry name" value="Winged helix' DNA-binding domain"/>
    <property type="match status" value="1"/>
</dbReference>
<dbReference type="GO" id="GO:0005737">
    <property type="term" value="C:cytoplasm"/>
    <property type="evidence" value="ECO:0007669"/>
    <property type="project" value="UniProtKB-SubCell"/>
</dbReference>
<evidence type="ECO:0000256" key="4">
    <source>
        <dbReference type="ARBA" id="ARBA00023027"/>
    </source>
</evidence>
<reference evidence="9" key="2">
    <citation type="journal article" date="2021" name="PeerJ">
        <title>Extensive microbial diversity within the chicken gut microbiome revealed by metagenomics and culture.</title>
        <authorList>
            <person name="Gilroy R."/>
            <person name="Ravi A."/>
            <person name="Getino M."/>
            <person name="Pursley I."/>
            <person name="Horton D.L."/>
            <person name="Alikhan N.F."/>
            <person name="Baker D."/>
            <person name="Gharbi K."/>
            <person name="Hall N."/>
            <person name="Watson M."/>
            <person name="Adriaenssens E.M."/>
            <person name="Foster-Nyarko E."/>
            <person name="Jarju S."/>
            <person name="Secka A."/>
            <person name="Antonio M."/>
            <person name="Oren A."/>
            <person name="Chaudhuri R.R."/>
            <person name="La Ragione R."/>
            <person name="Hildebrand F."/>
            <person name="Pallen M.J."/>
        </authorList>
    </citation>
    <scope>NUCLEOTIDE SEQUENCE</scope>
    <source>
        <strain evidence="9">13766</strain>
    </source>
</reference>
<comment type="subunit">
    <text evidence="7">Homodimer.</text>
</comment>
<dbReference type="NCBIfam" id="NF003995">
    <property type="entry name" value="PRK05472.2-4"/>
    <property type="match status" value="1"/>
</dbReference>
<evidence type="ECO:0000256" key="3">
    <source>
        <dbReference type="ARBA" id="ARBA00023015"/>
    </source>
</evidence>
<dbReference type="GO" id="GO:0051775">
    <property type="term" value="P:response to redox state"/>
    <property type="evidence" value="ECO:0007669"/>
    <property type="project" value="InterPro"/>
</dbReference>
<dbReference type="SUPFAM" id="SSF51735">
    <property type="entry name" value="NAD(P)-binding Rossmann-fold domains"/>
    <property type="match status" value="1"/>
</dbReference>
<comment type="similarity">
    <text evidence="7">Belongs to the transcriptional regulatory Rex family.</text>
</comment>
<comment type="subcellular location">
    <subcellularLocation>
        <location evidence="7">Cytoplasm</location>
    </subcellularLocation>
</comment>
<dbReference type="Pfam" id="PF02629">
    <property type="entry name" value="CoA_binding"/>
    <property type="match status" value="1"/>
</dbReference>
<evidence type="ECO:0000256" key="2">
    <source>
        <dbReference type="ARBA" id="ARBA00022491"/>
    </source>
</evidence>
<dbReference type="InterPro" id="IPR003781">
    <property type="entry name" value="CoA-bd"/>
</dbReference>
<dbReference type="InterPro" id="IPR036390">
    <property type="entry name" value="WH_DNA-bd_sf"/>
</dbReference>
<dbReference type="GO" id="GO:0045892">
    <property type="term" value="P:negative regulation of DNA-templated transcription"/>
    <property type="evidence" value="ECO:0007669"/>
    <property type="project" value="InterPro"/>
</dbReference>
<feature type="domain" description="CoA-binding" evidence="8">
    <location>
        <begin position="83"/>
        <end position="183"/>
    </location>
</feature>
<keyword evidence="5 7" id="KW-0238">DNA-binding</keyword>
<dbReference type="AlphaFoldDB" id="A0A9D1G1V5"/>
<dbReference type="NCBIfam" id="NF003996">
    <property type="entry name" value="PRK05472.2-5"/>
    <property type="match status" value="1"/>
</dbReference>
<keyword evidence="6 7" id="KW-0804">Transcription</keyword>
<sequence length="227" mass="24951">MQDEHSFRAIPRPTLERLPKYLNYLRGKSAEGLSTTSSTAIAQDMHLSPIQVRKDLAFVTSGKPRVGHDTQQLIERLEHFLRCDSTHDAVLVGAGHLGKALLSYEGFSRYRLQILAAFDADEALAGTTIHGKPVFPMQKLVNLTARLNALIGIITVPAEAAQRVCDDLVKGGVRGIFNFAPVYLNVPDSVIVRNEDIAASMALLANSIQKMEHSPSEEDEEYKEGSI</sequence>
<name>A0A9D1G1V5_9FIRM</name>
<dbReference type="Gene3D" id="1.10.10.10">
    <property type="entry name" value="Winged helix-like DNA-binding domain superfamily/Winged helix DNA-binding domain"/>
    <property type="match status" value="1"/>
</dbReference>
<accession>A0A9D1G1V5</accession>
<evidence type="ECO:0000313" key="10">
    <source>
        <dbReference type="Proteomes" id="UP000824140"/>
    </source>
</evidence>
<evidence type="ECO:0000259" key="8">
    <source>
        <dbReference type="SMART" id="SM00881"/>
    </source>
</evidence>
<dbReference type="Proteomes" id="UP000824140">
    <property type="component" value="Unassembled WGS sequence"/>
</dbReference>
<dbReference type="InterPro" id="IPR009718">
    <property type="entry name" value="Rex_DNA-bd_C_dom"/>
</dbReference>
<dbReference type="NCBIfam" id="NF003994">
    <property type="entry name" value="PRK05472.2-3"/>
    <property type="match status" value="1"/>
</dbReference>
<keyword evidence="4 7" id="KW-0520">NAD</keyword>
<reference evidence="9" key="1">
    <citation type="submission" date="2020-10" db="EMBL/GenBank/DDBJ databases">
        <authorList>
            <person name="Gilroy R."/>
        </authorList>
    </citation>
    <scope>NUCLEOTIDE SEQUENCE</scope>
    <source>
        <strain evidence="9">13766</strain>
    </source>
</reference>
<dbReference type="InterPro" id="IPR036291">
    <property type="entry name" value="NAD(P)-bd_dom_sf"/>
</dbReference>
<protein>
    <recommendedName>
        <fullName evidence="7">Redox-sensing transcriptional repressor Rex</fullName>
    </recommendedName>
</protein>
<dbReference type="Gene3D" id="3.40.50.720">
    <property type="entry name" value="NAD(P)-binding Rossmann-like Domain"/>
    <property type="match status" value="1"/>
</dbReference>
<evidence type="ECO:0000256" key="7">
    <source>
        <dbReference type="HAMAP-Rule" id="MF_01131"/>
    </source>
</evidence>
<evidence type="ECO:0000313" key="9">
    <source>
        <dbReference type="EMBL" id="HIS93233.1"/>
    </source>
</evidence>
<dbReference type="SMART" id="SM00881">
    <property type="entry name" value="CoA_binding"/>
    <property type="match status" value="1"/>
</dbReference>
<keyword evidence="1 7" id="KW-0963">Cytoplasm</keyword>
<dbReference type="Pfam" id="PF06971">
    <property type="entry name" value="Put_DNA-bind_N"/>
    <property type="match status" value="1"/>
</dbReference>
<gene>
    <name evidence="7" type="primary">rex</name>
    <name evidence="9" type="ORF">IAA84_09485</name>
</gene>
<comment type="function">
    <text evidence="7">Modulates transcription in response to changes in cellular NADH/NAD(+) redox state.</text>
</comment>
<proteinExistence type="inferred from homology"/>
<organism evidence="9 10">
    <name type="scientific">Candidatus Alectryocaccomicrobium excrementavium</name>
    <dbReference type="NCBI Taxonomy" id="2840668"/>
    <lineage>
        <taxon>Bacteria</taxon>
        <taxon>Bacillati</taxon>
        <taxon>Bacillota</taxon>
        <taxon>Clostridia</taxon>
        <taxon>Candidatus Alectryocaccomicrobium</taxon>
    </lineage>
</organism>
<dbReference type="EMBL" id="DVJN01000188">
    <property type="protein sequence ID" value="HIS93233.1"/>
    <property type="molecule type" value="Genomic_DNA"/>
</dbReference>
<comment type="caution">
    <text evidence="9">The sequence shown here is derived from an EMBL/GenBank/DDBJ whole genome shotgun (WGS) entry which is preliminary data.</text>
</comment>
<feature type="binding site" evidence="7">
    <location>
        <begin position="93"/>
        <end position="98"/>
    </location>
    <ligand>
        <name>NAD(+)</name>
        <dbReference type="ChEBI" id="CHEBI:57540"/>
    </ligand>
</feature>